<dbReference type="Pfam" id="PF24883">
    <property type="entry name" value="NPHP3_N"/>
    <property type="match status" value="1"/>
</dbReference>
<accession>W4KK80</accession>
<dbReference type="InterPro" id="IPR031350">
    <property type="entry name" value="Goodbye_dom"/>
</dbReference>
<dbReference type="SMART" id="SM00248">
    <property type="entry name" value="ANK"/>
    <property type="match status" value="11"/>
</dbReference>
<protein>
    <recommendedName>
        <fullName evidence="3">NACHT domain-containing protein</fullName>
    </recommendedName>
</protein>
<feature type="repeat" description="ANK" evidence="2">
    <location>
        <begin position="1034"/>
        <end position="1062"/>
    </location>
</feature>
<dbReference type="InterPro" id="IPR027417">
    <property type="entry name" value="P-loop_NTPase"/>
</dbReference>
<dbReference type="AlphaFoldDB" id="W4KK80"/>
<organism evidence="4 5">
    <name type="scientific">Heterobasidion irregulare (strain TC 32-1)</name>
    <dbReference type="NCBI Taxonomy" id="747525"/>
    <lineage>
        <taxon>Eukaryota</taxon>
        <taxon>Fungi</taxon>
        <taxon>Dikarya</taxon>
        <taxon>Basidiomycota</taxon>
        <taxon>Agaricomycotina</taxon>
        <taxon>Agaricomycetes</taxon>
        <taxon>Russulales</taxon>
        <taxon>Bondarzewiaceae</taxon>
        <taxon>Heterobasidion</taxon>
        <taxon>Heterobasidion annosum species complex</taxon>
    </lineage>
</organism>
<proteinExistence type="predicted"/>
<keyword evidence="1" id="KW-0677">Repeat</keyword>
<dbReference type="InterPro" id="IPR036770">
    <property type="entry name" value="Ankyrin_rpt-contain_sf"/>
</dbReference>
<feature type="repeat" description="ANK" evidence="2">
    <location>
        <begin position="964"/>
        <end position="996"/>
    </location>
</feature>
<dbReference type="PROSITE" id="PS50837">
    <property type="entry name" value="NACHT"/>
    <property type="match status" value="1"/>
</dbReference>
<feature type="repeat" description="ANK" evidence="2">
    <location>
        <begin position="841"/>
        <end position="870"/>
    </location>
</feature>
<dbReference type="Pfam" id="PF13637">
    <property type="entry name" value="Ank_4"/>
    <property type="match status" value="1"/>
</dbReference>
<dbReference type="Pfam" id="PF12796">
    <property type="entry name" value="Ank_2"/>
    <property type="match status" value="3"/>
</dbReference>
<name>W4KK80_HETIT</name>
<dbReference type="OrthoDB" id="7464126at2759"/>
<feature type="repeat" description="ANK" evidence="2">
    <location>
        <begin position="931"/>
        <end position="963"/>
    </location>
</feature>
<dbReference type="InParanoid" id="W4KK80"/>
<dbReference type="HOGENOM" id="CLU_000288_34_23_1"/>
<evidence type="ECO:0000256" key="1">
    <source>
        <dbReference type="ARBA" id="ARBA00022737"/>
    </source>
</evidence>
<evidence type="ECO:0000313" key="5">
    <source>
        <dbReference type="Proteomes" id="UP000030671"/>
    </source>
</evidence>
<dbReference type="Pfam" id="PF00023">
    <property type="entry name" value="Ank"/>
    <property type="match status" value="2"/>
</dbReference>
<feature type="repeat" description="ANK" evidence="2">
    <location>
        <begin position="805"/>
        <end position="837"/>
    </location>
</feature>
<feature type="repeat" description="ANK" evidence="2">
    <location>
        <begin position="1063"/>
        <end position="1095"/>
    </location>
</feature>
<evidence type="ECO:0000313" key="4">
    <source>
        <dbReference type="EMBL" id="ETW86114.1"/>
    </source>
</evidence>
<feature type="repeat" description="ANK" evidence="2">
    <location>
        <begin position="1098"/>
        <end position="1130"/>
    </location>
</feature>
<sequence length="1168" mass="128210">MAVVVAKASFNPPIAVPRSGLSSMAERGDSQSDLLDVWASAMERYKQDAKRDLLAGRLEAESLDALLDIIDRQQNKFKEYRARERKIRDVLEPVLRLIGLLSESVDGSLASSLTPAQAFAVAIRALFKAAKNVGAHYDTIVKMLEELSGFADPLSVLSRQELDAPAKKIVVEILAQLLATLGVTTKSIKQRRPVRYVKALLGTKADTTSDAMEKLRKVLDQAVNSVATSARGLQVSEASKDCFRNKVRSRLSPPDPSTNHNAACQMRHGDTGDWFLRAEEFLRWTETPGSFLWVHGIPGNGKTILCSTVIQTLQRAYQQANNGTSVAVAYFYFDFSDYGKLSFQSLVHSLVTQLLFQGPGTPASLESLCARDLSGQQPRVDGLTTILKALAGYFDKTYIVLDALDECTGSERARVLRFLEEMKSWNLPALRVFATSRPEQDIDMVMDNLRASCFDLHGEASRIDHDIRQYLESLLRDDFYLRDWGAREKAMIVETLVQRACGMFQWVRCQLDSLRKCVTHSDLQAALTNLPETLDATYDRTLQNIPDSRREKVHHMLQFLCCSARPLLLGELAEVVTVSMDSRGIAHYVPGNRLRGPSDVLTMFDGLLSLSTRPVLDNGVPFYRWHPTSSDEIAAWRVVQLSHSSVKDYLVSERIRTGGAWNYRIDAALAHRWISMTCLAYLNRFDDPDGLDGQRMEEDLDVALASYAAKHWVWHLQCQGRNDDYLPLQMSIRGLLHPLRRPQFLNWVRMSGVTWLGVYQHIPLGWQRDIQTIPDPLYYACDAGLLGASRWLLSQGAEVDAQGGDHQNALMAASAHGHEAMVRLLIDSGADVNKVGGFYGSALQAASRGGHKAVVRLLVDNGADINEVGGHYGNALQAACCGGYEAAPSKDLGADSLVDGDYGNRLQSGDFEAVVRLLVDKGADINGVGGYYGTALQAASQSGREALVRLLVDKGADINESGGYYGNALLAACSRGHEAIVRLLLDRGAEVNAQEKYHGNALHAACAGGHEAIVIMLLDRGAKVNMFGGWRGYALRAACWEGHTTIVRLLLDRGAEVNVQGGAHWNALYTACLVGQKEVVKLLLDRGAEVNEQTNVEPHVNALQMACVRGDEAIVRMMLDRGADVNAAGECHGSALQMASLGGRGAIMKLLLDRGVEVNVQGSHENGL</sequence>
<feature type="domain" description="NACHT" evidence="3">
    <location>
        <begin position="290"/>
        <end position="438"/>
    </location>
</feature>
<reference evidence="4 5" key="1">
    <citation type="journal article" date="2012" name="New Phytol.">
        <title>Insight into trade-off between wood decay and parasitism from the genome of a fungal forest pathogen.</title>
        <authorList>
            <person name="Olson A."/>
            <person name="Aerts A."/>
            <person name="Asiegbu F."/>
            <person name="Belbahri L."/>
            <person name="Bouzid O."/>
            <person name="Broberg A."/>
            <person name="Canback B."/>
            <person name="Coutinho P.M."/>
            <person name="Cullen D."/>
            <person name="Dalman K."/>
            <person name="Deflorio G."/>
            <person name="van Diepen L.T."/>
            <person name="Dunand C."/>
            <person name="Duplessis S."/>
            <person name="Durling M."/>
            <person name="Gonthier P."/>
            <person name="Grimwood J."/>
            <person name="Fossdal C.G."/>
            <person name="Hansson D."/>
            <person name="Henrissat B."/>
            <person name="Hietala A."/>
            <person name="Himmelstrand K."/>
            <person name="Hoffmeister D."/>
            <person name="Hogberg N."/>
            <person name="James T.Y."/>
            <person name="Karlsson M."/>
            <person name="Kohler A."/>
            <person name="Kues U."/>
            <person name="Lee Y.H."/>
            <person name="Lin Y.C."/>
            <person name="Lind M."/>
            <person name="Lindquist E."/>
            <person name="Lombard V."/>
            <person name="Lucas S."/>
            <person name="Lunden K."/>
            <person name="Morin E."/>
            <person name="Murat C."/>
            <person name="Park J."/>
            <person name="Raffaello T."/>
            <person name="Rouze P."/>
            <person name="Salamov A."/>
            <person name="Schmutz J."/>
            <person name="Solheim H."/>
            <person name="Stahlberg J."/>
            <person name="Velez H."/>
            <person name="de Vries R.P."/>
            <person name="Wiebenga A."/>
            <person name="Woodward S."/>
            <person name="Yakovlev I."/>
            <person name="Garbelotto M."/>
            <person name="Martin F."/>
            <person name="Grigoriev I.V."/>
            <person name="Stenlid J."/>
        </authorList>
    </citation>
    <scope>NUCLEOTIDE SEQUENCE [LARGE SCALE GENOMIC DNA]</scope>
    <source>
        <strain evidence="4 5">TC 32-1</strain>
    </source>
</reference>
<dbReference type="Pfam" id="PF17109">
    <property type="entry name" value="Goodbye"/>
    <property type="match status" value="1"/>
</dbReference>
<keyword evidence="2" id="KW-0040">ANK repeat</keyword>
<dbReference type="eggNOG" id="KOG0504">
    <property type="taxonomic scope" value="Eukaryota"/>
</dbReference>
<evidence type="ECO:0000256" key="2">
    <source>
        <dbReference type="PROSITE-ProRule" id="PRU00023"/>
    </source>
</evidence>
<dbReference type="SUPFAM" id="SSF52540">
    <property type="entry name" value="P-loop containing nucleoside triphosphate hydrolases"/>
    <property type="match status" value="1"/>
</dbReference>
<feature type="repeat" description="ANK" evidence="2">
    <location>
        <begin position="997"/>
        <end position="1029"/>
    </location>
</feature>
<dbReference type="InterPro" id="IPR007111">
    <property type="entry name" value="NACHT_NTPase"/>
</dbReference>
<dbReference type="SUPFAM" id="SSF48403">
    <property type="entry name" value="Ankyrin repeat"/>
    <property type="match status" value="1"/>
</dbReference>
<dbReference type="Gene3D" id="1.25.40.20">
    <property type="entry name" value="Ankyrin repeat-containing domain"/>
    <property type="match status" value="3"/>
</dbReference>
<dbReference type="PROSITE" id="PS50088">
    <property type="entry name" value="ANK_REPEAT"/>
    <property type="match status" value="8"/>
</dbReference>
<dbReference type="EMBL" id="KI925455">
    <property type="protein sequence ID" value="ETW86114.1"/>
    <property type="molecule type" value="Genomic_DNA"/>
</dbReference>
<dbReference type="KEGG" id="hir:HETIRDRAFT_309942"/>
<dbReference type="InterPro" id="IPR002110">
    <property type="entry name" value="Ankyrin_rpt"/>
</dbReference>
<dbReference type="GeneID" id="20669732"/>
<dbReference type="Gene3D" id="3.40.50.300">
    <property type="entry name" value="P-loop containing nucleotide triphosphate hydrolases"/>
    <property type="match status" value="1"/>
</dbReference>
<dbReference type="PANTHER" id="PTHR10039">
    <property type="entry name" value="AMELOGENIN"/>
    <property type="match status" value="1"/>
</dbReference>
<dbReference type="Proteomes" id="UP000030671">
    <property type="component" value="Unassembled WGS sequence"/>
</dbReference>
<dbReference type="PROSITE" id="PS50297">
    <property type="entry name" value="ANK_REP_REGION"/>
    <property type="match status" value="7"/>
</dbReference>
<dbReference type="RefSeq" id="XP_009542888.1">
    <property type="nucleotide sequence ID" value="XM_009544593.1"/>
</dbReference>
<dbReference type="PANTHER" id="PTHR10039:SF16">
    <property type="entry name" value="GPI INOSITOL-DEACYLASE"/>
    <property type="match status" value="1"/>
</dbReference>
<keyword evidence="5" id="KW-1185">Reference proteome</keyword>
<gene>
    <name evidence="4" type="ORF">HETIRDRAFT_309942</name>
</gene>
<dbReference type="InterPro" id="IPR056884">
    <property type="entry name" value="NPHP3-like_N"/>
</dbReference>
<evidence type="ECO:0000259" key="3">
    <source>
        <dbReference type="PROSITE" id="PS50837"/>
    </source>
</evidence>